<dbReference type="InterPro" id="IPR011013">
    <property type="entry name" value="Gal_mutarotase_sf_dom"/>
</dbReference>
<organism evidence="14 15">
    <name type="scientific">Spirosoma pollinicola</name>
    <dbReference type="NCBI Taxonomy" id="2057025"/>
    <lineage>
        <taxon>Bacteria</taxon>
        <taxon>Pseudomonadati</taxon>
        <taxon>Bacteroidota</taxon>
        <taxon>Cytophagia</taxon>
        <taxon>Cytophagales</taxon>
        <taxon>Cytophagaceae</taxon>
        <taxon>Spirosoma</taxon>
    </lineage>
</organism>
<comment type="catalytic activity">
    <reaction evidence="1 11">
        <text>alpha-D-glucose = beta-D-glucose</text>
        <dbReference type="Rhea" id="RHEA:10264"/>
        <dbReference type="ChEBI" id="CHEBI:15903"/>
        <dbReference type="ChEBI" id="CHEBI:17925"/>
        <dbReference type="EC" id="5.1.3.3"/>
    </reaction>
</comment>
<dbReference type="PIRSF" id="PIRSF005096">
    <property type="entry name" value="GALM"/>
    <property type="match status" value="1"/>
</dbReference>
<dbReference type="GO" id="GO:0033499">
    <property type="term" value="P:galactose catabolic process via UDP-galactose, Leloir pathway"/>
    <property type="evidence" value="ECO:0007669"/>
    <property type="project" value="TreeGrafter"/>
</dbReference>
<dbReference type="PANTHER" id="PTHR10091:SF0">
    <property type="entry name" value="GALACTOSE MUTAROTASE"/>
    <property type="match status" value="1"/>
</dbReference>
<feature type="binding site" evidence="13">
    <location>
        <begin position="176"/>
        <end position="178"/>
    </location>
    <ligand>
        <name>beta-D-galactose</name>
        <dbReference type="ChEBI" id="CHEBI:27667"/>
    </ligand>
</feature>
<dbReference type="CDD" id="cd09019">
    <property type="entry name" value="galactose_mutarotase_like"/>
    <property type="match status" value="1"/>
</dbReference>
<name>A0A2K8YV07_9BACT</name>
<evidence type="ECO:0000256" key="1">
    <source>
        <dbReference type="ARBA" id="ARBA00001614"/>
    </source>
</evidence>
<dbReference type="UniPathway" id="UPA00242"/>
<dbReference type="PANTHER" id="PTHR10091">
    <property type="entry name" value="ALDOSE-1-EPIMERASE"/>
    <property type="match status" value="1"/>
</dbReference>
<sequence length="343" mass="38315">MSQITSLFWGEADQVPVYLFRITNSSGAYVEFTNYGATLVTIYVPDRHDHLGNVILSYDSLAAYVADTYYLGSTIGRFANRIKGARFTLDEYEYALDDNDNGQSNHGGYNGFNRNVFTYTIDEQSVSFTLTSKDGDGGYPGTLDFTVNYRWNDENELTIDYRATSDRTTVANFTNHAYFNLSAGARKILDHQLSINARYIVEAGDDYIPTGQLIPAGQLTFDANAIRSRVKDDGHTLAGLNVCYVLEKTGGLFSNACRLFEPVSGRLLEVDTSYPGMILYTGDYLSGNEPGSYGPFDGLCLECQYFPDSPNQPHFPDTRLYPGETYHHRIVFRFSVMPGSAPY</sequence>
<dbReference type="InterPro" id="IPR008183">
    <property type="entry name" value="Aldose_1/G6P_1-epimerase"/>
</dbReference>
<feature type="active site" description="Proton donor" evidence="12">
    <location>
        <position position="176"/>
    </location>
</feature>
<evidence type="ECO:0000313" key="14">
    <source>
        <dbReference type="EMBL" id="AUD01414.1"/>
    </source>
</evidence>
<accession>A0A2K8YV07</accession>
<gene>
    <name evidence="14" type="ORF">CWM47_06080</name>
</gene>
<evidence type="ECO:0000256" key="10">
    <source>
        <dbReference type="ARBA" id="ARBA00023277"/>
    </source>
</evidence>
<dbReference type="GO" id="GO:0006006">
    <property type="term" value="P:glucose metabolic process"/>
    <property type="evidence" value="ECO:0007669"/>
    <property type="project" value="TreeGrafter"/>
</dbReference>
<dbReference type="RefSeq" id="WP_100987135.1">
    <property type="nucleotide sequence ID" value="NZ_CP025096.1"/>
</dbReference>
<comment type="subunit">
    <text evidence="5">Monomer.</text>
</comment>
<dbReference type="InterPro" id="IPR015443">
    <property type="entry name" value="Aldose_1-epimerase"/>
</dbReference>
<evidence type="ECO:0000256" key="11">
    <source>
        <dbReference type="PIRNR" id="PIRNR005096"/>
    </source>
</evidence>
<dbReference type="NCBIfam" id="NF008277">
    <property type="entry name" value="PRK11055.1"/>
    <property type="match status" value="1"/>
</dbReference>
<dbReference type="Pfam" id="PF01263">
    <property type="entry name" value="Aldose_epim"/>
    <property type="match status" value="1"/>
</dbReference>
<dbReference type="Proteomes" id="UP000232883">
    <property type="component" value="Chromosome"/>
</dbReference>
<dbReference type="InterPro" id="IPR014718">
    <property type="entry name" value="GH-type_carb-bd"/>
</dbReference>
<evidence type="ECO:0000256" key="13">
    <source>
        <dbReference type="PIRSR" id="PIRSR005096-3"/>
    </source>
</evidence>
<dbReference type="GO" id="GO:0004034">
    <property type="term" value="F:aldose 1-epimerase activity"/>
    <property type="evidence" value="ECO:0007669"/>
    <property type="project" value="UniProtKB-EC"/>
</dbReference>
<dbReference type="GO" id="GO:0005737">
    <property type="term" value="C:cytoplasm"/>
    <property type="evidence" value="ECO:0007669"/>
    <property type="project" value="TreeGrafter"/>
</dbReference>
<dbReference type="PROSITE" id="PS00545">
    <property type="entry name" value="ALDOSE_1_EPIMERASE"/>
    <property type="match status" value="1"/>
</dbReference>
<evidence type="ECO:0000256" key="12">
    <source>
        <dbReference type="PIRSR" id="PIRSR005096-1"/>
    </source>
</evidence>
<evidence type="ECO:0000256" key="3">
    <source>
        <dbReference type="ARBA" id="ARBA00005028"/>
    </source>
</evidence>
<feature type="active site" description="Proton acceptor" evidence="12">
    <location>
        <position position="302"/>
    </location>
</feature>
<dbReference type="EC" id="5.1.3.3" evidence="6 11"/>
<evidence type="ECO:0000256" key="2">
    <source>
        <dbReference type="ARBA" id="ARBA00001913"/>
    </source>
</evidence>
<evidence type="ECO:0000256" key="4">
    <source>
        <dbReference type="ARBA" id="ARBA00006206"/>
    </source>
</evidence>
<comment type="cofactor">
    <cofactor evidence="2">
        <name>Ca(2+)</name>
        <dbReference type="ChEBI" id="CHEBI:29108"/>
    </cofactor>
</comment>
<dbReference type="EMBL" id="CP025096">
    <property type="protein sequence ID" value="AUD01414.1"/>
    <property type="molecule type" value="Genomic_DNA"/>
</dbReference>
<evidence type="ECO:0000256" key="8">
    <source>
        <dbReference type="ARBA" id="ARBA00022837"/>
    </source>
</evidence>
<keyword evidence="8" id="KW-0106">Calcium</keyword>
<dbReference type="Gene3D" id="2.70.98.10">
    <property type="match status" value="1"/>
</dbReference>
<reference evidence="14 15" key="1">
    <citation type="submission" date="2017-11" db="EMBL/GenBank/DDBJ databases">
        <title>Taxonomic description and genome sequences of Spirosoma HA7 sp. nov., isolated from pollen microhabitat of Corylus avellana.</title>
        <authorList>
            <person name="Ambika Manirajan B."/>
            <person name="Suarez C."/>
            <person name="Ratering S."/>
            <person name="Geissler-Plaum R."/>
            <person name="Cardinale M."/>
            <person name="Sylvia S."/>
        </authorList>
    </citation>
    <scope>NUCLEOTIDE SEQUENCE [LARGE SCALE GENOMIC DNA]</scope>
    <source>
        <strain evidence="14 15">HA7</strain>
    </source>
</reference>
<evidence type="ECO:0000313" key="15">
    <source>
        <dbReference type="Proteomes" id="UP000232883"/>
    </source>
</evidence>
<dbReference type="InterPro" id="IPR018052">
    <property type="entry name" value="Ald1_epimerase_CS"/>
</dbReference>
<proteinExistence type="inferred from homology"/>
<evidence type="ECO:0000256" key="5">
    <source>
        <dbReference type="ARBA" id="ARBA00011245"/>
    </source>
</evidence>
<dbReference type="OrthoDB" id="9779408at2"/>
<feature type="binding site" evidence="13">
    <location>
        <begin position="80"/>
        <end position="81"/>
    </location>
    <ligand>
        <name>beta-D-galactose</name>
        <dbReference type="ChEBI" id="CHEBI:27667"/>
    </ligand>
</feature>
<keyword evidence="10 11" id="KW-0119">Carbohydrate metabolism</keyword>
<dbReference type="GO" id="GO:0030246">
    <property type="term" value="F:carbohydrate binding"/>
    <property type="evidence" value="ECO:0007669"/>
    <property type="project" value="InterPro"/>
</dbReference>
<dbReference type="SUPFAM" id="SSF74650">
    <property type="entry name" value="Galactose mutarotase-like"/>
    <property type="match status" value="1"/>
</dbReference>
<keyword evidence="15" id="KW-1185">Reference proteome</keyword>
<comment type="pathway">
    <text evidence="3 11">Carbohydrate metabolism; hexose metabolism.</text>
</comment>
<keyword evidence="9 11" id="KW-0413">Isomerase</keyword>
<evidence type="ECO:0000256" key="6">
    <source>
        <dbReference type="ARBA" id="ARBA00013185"/>
    </source>
</evidence>
<evidence type="ECO:0000256" key="7">
    <source>
        <dbReference type="ARBA" id="ARBA00014165"/>
    </source>
</evidence>
<dbReference type="AlphaFoldDB" id="A0A2K8YV07"/>
<comment type="similarity">
    <text evidence="4 11">Belongs to the aldose epimerase family.</text>
</comment>
<evidence type="ECO:0000256" key="9">
    <source>
        <dbReference type="ARBA" id="ARBA00023235"/>
    </source>
</evidence>
<dbReference type="InterPro" id="IPR047215">
    <property type="entry name" value="Galactose_mutarotase-like"/>
</dbReference>
<protein>
    <recommendedName>
        <fullName evidence="7 11">Aldose 1-epimerase</fullName>
        <ecNumber evidence="6 11">5.1.3.3</ecNumber>
    </recommendedName>
</protein>
<dbReference type="KEGG" id="spir:CWM47_06080"/>